<name>A0A9Q3BRR3_9BASI</name>
<sequence length="82" mass="9534">MLANRKATGPDRIPNKELNMEKDILTPHLKKAFENYLLRGELPEDWKISLTAIPKKAAKEDYSNPNSYFQIALLNTTWKLFE</sequence>
<gene>
    <name evidence="1" type="ORF">O181_009648</name>
</gene>
<dbReference type="EMBL" id="AVOT02002316">
    <property type="protein sequence ID" value="MBW0469933.1"/>
    <property type="molecule type" value="Genomic_DNA"/>
</dbReference>
<organism evidence="1 2">
    <name type="scientific">Austropuccinia psidii MF-1</name>
    <dbReference type="NCBI Taxonomy" id="1389203"/>
    <lineage>
        <taxon>Eukaryota</taxon>
        <taxon>Fungi</taxon>
        <taxon>Dikarya</taxon>
        <taxon>Basidiomycota</taxon>
        <taxon>Pucciniomycotina</taxon>
        <taxon>Pucciniomycetes</taxon>
        <taxon>Pucciniales</taxon>
        <taxon>Sphaerophragmiaceae</taxon>
        <taxon>Austropuccinia</taxon>
    </lineage>
</organism>
<dbReference type="Proteomes" id="UP000765509">
    <property type="component" value="Unassembled WGS sequence"/>
</dbReference>
<dbReference type="AlphaFoldDB" id="A0A9Q3BRR3"/>
<keyword evidence="2" id="KW-1185">Reference proteome</keyword>
<dbReference type="OrthoDB" id="412006at2759"/>
<comment type="caution">
    <text evidence="1">The sequence shown here is derived from an EMBL/GenBank/DDBJ whole genome shotgun (WGS) entry which is preliminary data.</text>
</comment>
<proteinExistence type="predicted"/>
<evidence type="ECO:0008006" key="3">
    <source>
        <dbReference type="Google" id="ProtNLM"/>
    </source>
</evidence>
<reference evidence="1" key="1">
    <citation type="submission" date="2021-03" db="EMBL/GenBank/DDBJ databases">
        <title>Draft genome sequence of rust myrtle Austropuccinia psidii MF-1, a brazilian biotype.</title>
        <authorList>
            <person name="Quecine M.C."/>
            <person name="Pachon D.M.R."/>
            <person name="Bonatelli M.L."/>
            <person name="Correr F.H."/>
            <person name="Franceschini L.M."/>
            <person name="Leite T.F."/>
            <person name="Margarido G.R.A."/>
            <person name="Almeida C.A."/>
            <person name="Ferrarezi J.A."/>
            <person name="Labate C.A."/>
        </authorList>
    </citation>
    <scope>NUCLEOTIDE SEQUENCE</scope>
    <source>
        <strain evidence="1">MF-1</strain>
    </source>
</reference>
<evidence type="ECO:0000313" key="2">
    <source>
        <dbReference type="Proteomes" id="UP000765509"/>
    </source>
</evidence>
<evidence type="ECO:0000313" key="1">
    <source>
        <dbReference type="EMBL" id="MBW0469933.1"/>
    </source>
</evidence>
<protein>
    <recommendedName>
        <fullName evidence="3">Reverse transcriptase</fullName>
    </recommendedName>
</protein>
<accession>A0A9Q3BRR3</accession>